<dbReference type="PRINTS" id="PR00344">
    <property type="entry name" value="BCTRLSENSOR"/>
</dbReference>
<dbReference type="Proteomes" id="UP000318081">
    <property type="component" value="Chromosome"/>
</dbReference>
<feature type="domain" description="Histidine kinase" evidence="10">
    <location>
        <begin position="244"/>
        <end position="461"/>
    </location>
</feature>
<keyword evidence="9" id="KW-0812">Transmembrane</keyword>
<dbReference type="EMBL" id="CP036432">
    <property type="protein sequence ID" value="QDV86691.1"/>
    <property type="molecule type" value="Genomic_DNA"/>
</dbReference>
<feature type="region of interest" description="Disordered" evidence="8">
    <location>
        <begin position="1"/>
        <end position="29"/>
    </location>
</feature>
<name>A0ABX5XZJ2_9BACT</name>
<dbReference type="Pfam" id="PF00989">
    <property type="entry name" value="PAS"/>
    <property type="match status" value="1"/>
</dbReference>
<dbReference type="Pfam" id="PF02518">
    <property type="entry name" value="HATPase_c"/>
    <property type="match status" value="1"/>
</dbReference>
<dbReference type="SUPFAM" id="SSF55785">
    <property type="entry name" value="PYP-like sensor domain (PAS domain)"/>
    <property type="match status" value="1"/>
</dbReference>
<dbReference type="SMART" id="SM00387">
    <property type="entry name" value="HATPase_c"/>
    <property type="match status" value="1"/>
</dbReference>
<dbReference type="InterPro" id="IPR036890">
    <property type="entry name" value="HATPase_C_sf"/>
</dbReference>
<dbReference type="InterPro" id="IPR000014">
    <property type="entry name" value="PAS"/>
</dbReference>
<dbReference type="Gene3D" id="3.30.565.10">
    <property type="entry name" value="Histidine kinase-like ATPase, C-terminal domain"/>
    <property type="match status" value="1"/>
</dbReference>
<dbReference type="Gene3D" id="3.30.450.20">
    <property type="entry name" value="PAS domain"/>
    <property type="match status" value="1"/>
</dbReference>
<dbReference type="InterPro" id="IPR036097">
    <property type="entry name" value="HisK_dim/P_sf"/>
</dbReference>
<evidence type="ECO:0000313" key="12">
    <source>
        <dbReference type="Proteomes" id="UP000318081"/>
    </source>
</evidence>
<evidence type="ECO:0000256" key="9">
    <source>
        <dbReference type="SAM" id="Phobius"/>
    </source>
</evidence>
<dbReference type="SUPFAM" id="SSF55874">
    <property type="entry name" value="ATPase domain of HSP90 chaperone/DNA topoisomerase II/histidine kinase"/>
    <property type="match status" value="1"/>
</dbReference>
<evidence type="ECO:0000256" key="2">
    <source>
        <dbReference type="ARBA" id="ARBA00012438"/>
    </source>
</evidence>
<dbReference type="PROSITE" id="PS50109">
    <property type="entry name" value="HIS_KIN"/>
    <property type="match status" value="1"/>
</dbReference>
<dbReference type="Pfam" id="PF00512">
    <property type="entry name" value="HisKA"/>
    <property type="match status" value="1"/>
</dbReference>
<dbReference type="InterPro" id="IPR004358">
    <property type="entry name" value="Sig_transdc_His_kin-like_C"/>
</dbReference>
<evidence type="ECO:0000256" key="4">
    <source>
        <dbReference type="ARBA" id="ARBA00022679"/>
    </source>
</evidence>
<dbReference type="InterPro" id="IPR035965">
    <property type="entry name" value="PAS-like_dom_sf"/>
</dbReference>
<evidence type="ECO:0000313" key="11">
    <source>
        <dbReference type="EMBL" id="QDV86691.1"/>
    </source>
</evidence>
<dbReference type="InterPro" id="IPR003594">
    <property type="entry name" value="HATPase_dom"/>
</dbReference>
<dbReference type="CDD" id="cd00075">
    <property type="entry name" value="HATPase"/>
    <property type="match status" value="1"/>
</dbReference>
<reference evidence="11 12" key="1">
    <citation type="submission" date="2019-02" db="EMBL/GenBank/DDBJ databases">
        <title>Deep-cultivation of Planctomycetes and their phenomic and genomic characterization uncovers novel biology.</title>
        <authorList>
            <person name="Wiegand S."/>
            <person name="Jogler M."/>
            <person name="Boedeker C."/>
            <person name="Pinto D."/>
            <person name="Vollmers J."/>
            <person name="Rivas-Marin E."/>
            <person name="Kohn T."/>
            <person name="Peeters S.H."/>
            <person name="Heuer A."/>
            <person name="Rast P."/>
            <person name="Oberbeckmann S."/>
            <person name="Bunk B."/>
            <person name="Jeske O."/>
            <person name="Meyerdierks A."/>
            <person name="Storesund J.E."/>
            <person name="Kallscheuer N."/>
            <person name="Luecker S."/>
            <person name="Lage O.M."/>
            <person name="Pohl T."/>
            <person name="Merkel B.J."/>
            <person name="Hornburger P."/>
            <person name="Mueller R.-W."/>
            <person name="Bruemmer F."/>
            <person name="Labrenz M."/>
            <person name="Spormann A.M."/>
            <person name="Op den Camp H."/>
            <person name="Overmann J."/>
            <person name="Amann R."/>
            <person name="Jetten M.S.M."/>
            <person name="Mascher T."/>
            <person name="Medema M.H."/>
            <person name="Devos D.P."/>
            <person name="Kaster A.-K."/>
            <person name="Ovreas L."/>
            <person name="Rohde M."/>
            <person name="Galperin M.Y."/>
            <person name="Jogler C."/>
        </authorList>
    </citation>
    <scope>NUCLEOTIDE SEQUENCE [LARGE SCALE GENOMIC DNA]</scope>
    <source>
        <strain evidence="11 12">TBK1r</strain>
    </source>
</reference>
<evidence type="ECO:0000256" key="8">
    <source>
        <dbReference type="SAM" id="MobiDB-lite"/>
    </source>
</evidence>
<dbReference type="Gene3D" id="1.10.287.130">
    <property type="match status" value="1"/>
</dbReference>
<dbReference type="SUPFAM" id="SSF47384">
    <property type="entry name" value="Homodimeric domain of signal transducing histidine kinase"/>
    <property type="match status" value="1"/>
</dbReference>
<evidence type="ECO:0000256" key="3">
    <source>
        <dbReference type="ARBA" id="ARBA00022553"/>
    </source>
</evidence>
<dbReference type="PANTHER" id="PTHR45453:SF1">
    <property type="entry name" value="PHOSPHATE REGULON SENSOR PROTEIN PHOR"/>
    <property type="match status" value="1"/>
</dbReference>
<sequence length="461" mass="50173">MPTRSGGIAVAPAPLPTHDPPGPSRATKATVDSFPRVGYQPRSGMIVTGIAFVFLTVWLTTLLDAGTTETLVATAASCFLVGTALVINNLLRWENAENAYEKQRMSAETWNARFRKLHSESTRTGAVLSHMSDGIVMLSPKTEILLINEAAARLLAIPIDSVYLGRRLAELVRVPEIIQATRKTQRDNVDQNVSVEIVDGSIVRPVAVRISRIHDADPPHLLLVLRDETDAHRVEAIRREFIANVSHELKTPLAAIKGYAETVELAIEDDPEAAKHFIAQIDTQCLRLEDLIADMMRLARAQSGKGTLMVQTIDLEKVIRQAFSSFLPVAAAKQIELTLRPSGAPVHVLADEEAALAITQNLISNAIRHTDAGGHVSVSCRQENEGWMMAVEDDGVGIAPEFQERIFERFYRVKRARKAADGGTGIGLAIVKNLTRALGGTVSVTSSPGEGATFEVWLPKP</sequence>
<dbReference type="GO" id="GO:0004673">
    <property type="term" value="F:protein histidine kinase activity"/>
    <property type="evidence" value="ECO:0007669"/>
    <property type="project" value="UniProtKB-EC"/>
</dbReference>
<dbReference type="EC" id="2.7.13.3" evidence="2"/>
<evidence type="ECO:0000256" key="7">
    <source>
        <dbReference type="ARBA" id="ARBA00023136"/>
    </source>
</evidence>
<comment type="catalytic activity">
    <reaction evidence="1">
        <text>ATP + protein L-histidine = ADP + protein N-phospho-L-histidine.</text>
        <dbReference type="EC" id="2.7.13.3"/>
    </reaction>
</comment>
<dbReference type="PANTHER" id="PTHR45453">
    <property type="entry name" value="PHOSPHATE REGULON SENSOR PROTEIN PHOR"/>
    <property type="match status" value="1"/>
</dbReference>
<dbReference type="InterPro" id="IPR013767">
    <property type="entry name" value="PAS_fold"/>
</dbReference>
<dbReference type="InterPro" id="IPR005467">
    <property type="entry name" value="His_kinase_dom"/>
</dbReference>
<accession>A0ABX5XZJ2</accession>
<keyword evidence="9" id="KW-1133">Transmembrane helix</keyword>
<keyword evidence="12" id="KW-1185">Reference proteome</keyword>
<keyword evidence="3" id="KW-0597">Phosphoprotein</keyword>
<dbReference type="CDD" id="cd00082">
    <property type="entry name" value="HisKA"/>
    <property type="match status" value="1"/>
</dbReference>
<dbReference type="InterPro" id="IPR003661">
    <property type="entry name" value="HisK_dim/P_dom"/>
</dbReference>
<keyword evidence="5 11" id="KW-0418">Kinase</keyword>
<dbReference type="SMART" id="SM00388">
    <property type="entry name" value="HisKA"/>
    <property type="match status" value="1"/>
</dbReference>
<proteinExistence type="predicted"/>
<organism evidence="11 12">
    <name type="scientific">Stieleria magnilauensis</name>
    <dbReference type="NCBI Taxonomy" id="2527963"/>
    <lineage>
        <taxon>Bacteria</taxon>
        <taxon>Pseudomonadati</taxon>
        <taxon>Planctomycetota</taxon>
        <taxon>Planctomycetia</taxon>
        <taxon>Pirellulales</taxon>
        <taxon>Pirellulaceae</taxon>
        <taxon>Stieleria</taxon>
    </lineage>
</organism>
<dbReference type="RefSeq" id="WP_419580451.1">
    <property type="nucleotide sequence ID" value="NZ_CP036432.1"/>
</dbReference>
<feature type="compositionally biased region" description="Pro residues" evidence="8">
    <location>
        <begin position="13"/>
        <end position="23"/>
    </location>
</feature>
<dbReference type="InterPro" id="IPR050351">
    <property type="entry name" value="BphY/WalK/GraS-like"/>
</dbReference>
<keyword evidence="7 9" id="KW-0472">Membrane</keyword>
<feature type="transmembrane region" description="Helical" evidence="9">
    <location>
        <begin position="45"/>
        <end position="65"/>
    </location>
</feature>
<keyword evidence="6" id="KW-0902">Two-component regulatory system</keyword>
<evidence type="ECO:0000259" key="10">
    <source>
        <dbReference type="PROSITE" id="PS50109"/>
    </source>
</evidence>
<evidence type="ECO:0000256" key="6">
    <source>
        <dbReference type="ARBA" id="ARBA00023012"/>
    </source>
</evidence>
<gene>
    <name evidence="11" type="primary">senX3</name>
    <name evidence="11" type="ORF">TBK1r_57110</name>
</gene>
<protein>
    <recommendedName>
        <fullName evidence="2">histidine kinase</fullName>
        <ecNumber evidence="2">2.7.13.3</ecNumber>
    </recommendedName>
</protein>
<dbReference type="CDD" id="cd00130">
    <property type="entry name" value="PAS"/>
    <property type="match status" value="1"/>
</dbReference>
<evidence type="ECO:0000256" key="5">
    <source>
        <dbReference type="ARBA" id="ARBA00022777"/>
    </source>
</evidence>
<feature type="transmembrane region" description="Helical" evidence="9">
    <location>
        <begin position="71"/>
        <end position="91"/>
    </location>
</feature>
<keyword evidence="4 11" id="KW-0808">Transferase</keyword>
<evidence type="ECO:0000256" key="1">
    <source>
        <dbReference type="ARBA" id="ARBA00000085"/>
    </source>
</evidence>